<dbReference type="InterPro" id="IPR004158">
    <property type="entry name" value="DUF247_pln"/>
</dbReference>
<reference evidence="2" key="2">
    <citation type="submission" date="2023-06" db="EMBL/GenBank/DDBJ databases">
        <authorList>
            <person name="Ma L."/>
            <person name="Liu K.-W."/>
            <person name="Li Z."/>
            <person name="Hsiao Y.-Y."/>
            <person name="Qi Y."/>
            <person name="Fu T."/>
            <person name="Tang G."/>
            <person name="Zhang D."/>
            <person name="Sun W.-H."/>
            <person name="Liu D.-K."/>
            <person name="Li Y."/>
            <person name="Chen G.-Z."/>
            <person name="Liu X.-D."/>
            <person name="Liao X.-Y."/>
            <person name="Jiang Y.-T."/>
            <person name="Yu X."/>
            <person name="Hao Y."/>
            <person name="Huang J."/>
            <person name="Zhao X.-W."/>
            <person name="Ke S."/>
            <person name="Chen Y.-Y."/>
            <person name="Wu W.-L."/>
            <person name="Hsu J.-L."/>
            <person name="Lin Y.-F."/>
            <person name="Huang M.-D."/>
            <person name="Li C.-Y."/>
            <person name="Huang L."/>
            <person name="Wang Z.-W."/>
            <person name="Zhao X."/>
            <person name="Zhong W.-Y."/>
            <person name="Peng D.-H."/>
            <person name="Ahmad S."/>
            <person name="Lan S."/>
            <person name="Zhang J.-S."/>
            <person name="Tsai W.-C."/>
            <person name="Van De Peer Y."/>
            <person name="Liu Z.-J."/>
        </authorList>
    </citation>
    <scope>NUCLEOTIDE SEQUENCE</scope>
    <source>
        <strain evidence="2">SCP</strain>
        <tissue evidence="2">Leaves</tissue>
    </source>
</reference>
<dbReference type="PANTHER" id="PTHR31170:SF25">
    <property type="entry name" value="BNAA09G04570D PROTEIN"/>
    <property type="match status" value="1"/>
</dbReference>
<dbReference type="Proteomes" id="UP001179952">
    <property type="component" value="Unassembled WGS sequence"/>
</dbReference>
<evidence type="ECO:0000256" key="1">
    <source>
        <dbReference type="SAM" id="Coils"/>
    </source>
</evidence>
<dbReference type="Pfam" id="PF03140">
    <property type="entry name" value="DUF247"/>
    <property type="match status" value="1"/>
</dbReference>
<sequence length="452" mass="51792">MNNLEEIVLASLQTSQSAGGSEMGIIGEMSSASLQANQAADGPVEGALSPSECTEKTTYEDWEGSMRRRMKDAHCNHWRQEPCSIFKVPRNLRWCNFKFCDPNLVHNSPYDPKFVSIGPYHRGKTHLQKMEENKWRFLHLLLLNNNGENSLQRSRKEMEKLEVRARSCYSESIDMSSTDFIEMMLLDGCFIVFLLACRIDGLLFFQVEEWGNDGGPIYPKLFIWGGVTKDFLLLENQIPFFVVKVLFELFIVNSHNKVDRSPEELAIMLMEPDYLGKRDSPPTVPDGEEVRHLLHLFYLTILLPVTKPSPTMALELKKKKKEEVNNVFGKAIHCCHLLPLFSREAQSATSRTSAPPIWIPTTTELKDAGVKFKVKKNATSFLDVTFQDGLMEIPTLALYDSSESKLRNLIAFEQCYPNTRCHVTFYSLFMDFLVNSPHDPMTSQFCSRRRLY</sequence>
<dbReference type="EMBL" id="JAUJYN010000002">
    <property type="protein sequence ID" value="KAK1278742.1"/>
    <property type="molecule type" value="Genomic_DNA"/>
</dbReference>
<organism evidence="2 3">
    <name type="scientific">Acorus gramineus</name>
    <name type="common">Dwarf sweet flag</name>
    <dbReference type="NCBI Taxonomy" id="55184"/>
    <lineage>
        <taxon>Eukaryota</taxon>
        <taxon>Viridiplantae</taxon>
        <taxon>Streptophyta</taxon>
        <taxon>Embryophyta</taxon>
        <taxon>Tracheophyta</taxon>
        <taxon>Spermatophyta</taxon>
        <taxon>Magnoliopsida</taxon>
        <taxon>Liliopsida</taxon>
        <taxon>Acoraceae</taxon>
        <taxon>Acorus</taxon>
    </lineage>
</organism>
<name>A0AAV9BQH9_ACOGR</name>
<feature type="coiled-coil region" evidence="1">
    <location>
        <begin position="144"/>
        <end position="171"/>
    </location>
</feature>
<protein>
    <submittedName>
        <fullName evidence="2">UPF0481 protein</fullName>
    </submittedName>
</protein>
<dbReference type="AlphaFoldDB" id="A0AAV9BQH9"/>
<keyword evidence="3" id="KW-1185">Reference proteome</keyword>
<accession>A0AAV9BQH9</accession>
<evidence type="ECO:0000313" key="3">
    <source>
        <dbReference type="Proteomes" id="UP001179952"/>
    </source>
</evidence>
<keyword evidence="1" id="KW-0175">Coiled coil</keyword>
<evidence type="ECO:0000313" key="2">
    <source>
        <dbReference type="EMBL" id="KAK1278742.1"/>
    </source>
</evidence>
<reference evidence="2" key="1">
    <citation type="journal article" date="2023" name="Nat. Commun.">
        <title>Diploid and tetraploid genomes of Acorus and the evolution of monocots.</title>
        <authorList>
            <person name="Ma L."/>
            <person name="Liu K.W."/>
            <person name="Li Z."/>
            <person name="Hsiao Y.Y."/>
            <person name="Qi Y."/>
            <person name="Fu T."/>
            <person name="Tang G.D."/>
            <person name="Zhang D."/>
            <person name="Sun W.H."/>
            <person name="Liu D.K."/>
            <person name="Li Y."/>
            <person name="Chen G.Z."/>
            <person name="Liu X.D."/>
            <person name="Liao X.Y."/>
            <person name="Jiang Y.T."/>
            <person name="Yu X."/>
            <person name="Hao Y."/>
            <person name="Huang J."/>
            <person name="Zhao X.W."/>
            <person name="Ke S."/>
            <person name="Chen Y.Y."/>
            <person name="Wu W.L."/>
            <person name="Hsu J.L."/>
            <person name="Lin Y.F."/>
            <person name="Huang M.D."/>
            <person name="Li C.Y."/>
            <person name="Huang L."/>
            <person name="Wang Z.W."/>
            <person name="Zhao X."/>
            <person name="Zhong W.Y."/>
            <person name="Peng D.H."/>
            <person name="Ahmad S."/>
            <person name="Lan S."/>
            <person name="Zhang J.S."/>
            <person name="Tsai W.C."/>
            <person name="Van de Peer Y."/>
            <person name="Liu Z.J."/>
        </authorList>
    </citation>
    <scope>NUCLEOTIDE SEQUENCE</scope>
    <source>
        <strain evidence="2">SCP</strain>
    </source>
</reference>
<proteinExistence type="predicted"/>
<gene>
    <name evidence="2" type="ORF">QJS04_geneDACA003564</name>
</gene>
<comment type="caution">
    <text evidence="2">The sequence shown here is derived from an EMBL/GenBank/DDBJ whole genome shotgun (WGS) entry which is preliminary data.</text>
</comment>
<dbReference type="PANTHER" id="PTHR31170">
    <property type="entry name" value="BNAC04G53230D PROTEIN"/>
    <property type="match status" value="1"/>
</dbReference>